<evidence type="ECO:0000313" key="2">
    <source>
        <dbReference type="EnsemblPlants" id="KQL23955"/>
    </source>
</evidence>
<evidence type="ECO:0000313" key="3">
    <source>
        <dbReference type="Proteomes" id="UP000004995"/>
    </source>
</evidence>
<dbReference type="EnsemblPlants" id="KQL23955">
    <property type="protein sequence ID" value="KQL23955"/>
    <property type="gene ID" value="SETIT_032870mg"/>
</dbReference>
<reference evidence="2" key="2">
    <citation type="submission" date="2018-08" db="UniProtKB">
        <authorList>
            <consortium name="EnsemblPlants"/>
        </authorList>
    </citation>
    <scope>IDENTIFICATION</scope>
    <source>
        <strain evidence="2">Yugu1</strain>
    </source>
</reference>
<dbReference type="eggNOG" id="KOG0987">
    <property type="taxonomic scope" value="Eukaryota"/>
</dbReference>
<dbReference type="InterPro" id="IPR025476">
    <property type="entry name" value="Helitron_helicase-like"/>
</dbReference>
<dbReference type="HOGENOM" id="CLU_1761939_0_0_1"/>
<proteinExistence type="predicted"/>
<dbReference type="PANTHER" id="PTHR45786">
    <property type="entry name" value="DNA BINDING PROTEIN-LIKE"/>
    <property type="match status" value="1"/>
</dbReference>
<dbReference type="InParanoid" id="K4A1X4"/>
<sequence length="148" mass="16854">MAREAHWSPHLDAKLIRTILDIQIQNNNPYVHTFRHLDQVPNLHEYKIELNASISVDQRRFNAPAMDQVATICQDGSDEQRKFQRSIMGILDTLAFGEVDALKAGKQIVLTKNFPGSDRDVCARFMDAMALVARFGRSDYFVTMTCNP</sequence>
<dbReference type="Pfam" id="PF14214">
    <property type="entry name" value="Helitron_like_N"/>
    <property type="match status" value="1"/>
</dbReference>
<evidence type="ECO:0000259" key="1">
    <source>
        <dbReference type="Pfam" id="PF14214"/>
    </source>
</evidence>
<dbReference type="EMBL" id="AGNK02000984">
    <property type="status" value="NOT_ANNOTATED_CDS"/>
    <property type="molecule type" value="Genomic_DNA"/>
</dbReference>
<protein>
    <recommendedName>
        <fullName evidence="1">Helitron helicase-like domain-containing protein</fullName>
    </recommendedName>
</protein>
<organism evidence="2 3">
    <name type="scientific">Setaria italica</name>
    <name type="common">Foxtail millet</name>
    <name type="synonym">Panicum italicum</name>
    <dbReference type="NCBI Taxonomy" id="4555"/>
    <lineage>
        <taxon>Eukaryota</taxon>
        <taxon>Viridiplantae</taxon>
        <taxon>Streptophyta</taxon>
        <taxon>Embryophyta</taxon>
        <taxon>Tracheophyta</taxon>
        <taxon>Spermatophyta</taxon>
        <taxon>Magnoliopsida</taxon>
        <taxon>Liliopsida</taxon>
        <taxon>Poales</taxon>
        <taxon>Poaceae</taxon>
        <taxon>PACMAD clade</taxon>
        <taxon>Panicoideae</taxon>
        <taxon>Panicodae</taxon>
        <taxon>Paniceae</taxon>
        <taxon>Cenchrinae</taxon>
        <taxon>Setaria</taxon>
    </lineage>
</organism>
<dbReference type="PANTHER" id="PTHR45786:SF75">
    <property type="entry name" value="ATP-DEPENDENT DNA HELICASE"/>
    <property type="match status" value="1"/>
</dbReference>
<reference evidence="3" key="1">
    <citation type="journal article" date="2012" name="Nat. Biotechnol.">
        <title>Reference genome sequence of the model plant Setaria.</title>
        <authorList>
            <person name="Bennetzen J.L."/>
            <person name="Schmutz J."/>
            <person name="Wang H."/>
            <person name="Percifield R."/>
            <person name="Hawkins J."/>
            <person name="Pontaroli A.C."/>
            <person name="Estep M."/>
            <person name="Feng L."/>
            <person name="Vaughn J.N."/>
            <person name="Grimwood J."/>
            <person name="Jenkins J."/>
            <person name="Barry K."/>
            <person name="Lindquist E."/>
            <person name="Hellsten U."/>
            <person name="Deshpande S."/>
            <person name="Wang X."/>
            <person name="Wu X."/>
            <person name="Mitros T."/>
            <person name="Triplett J."/>
            <person name="Yang X."/>
            <person name="Ye C.Y."/>
            <person name="Mauro-Herrera M."/>
            <person name="Wang L."/>
            <person name="Li P."/>
            <person name="Sharma M."/>
            <person name="Sharma R."/>
            <person name="Ronald P.C."/>
            <person name="Panaud O."/>
            <person name="Kellogg E.A."/>
            <person name="Brutnell T.P."/>
            <person name="Doust A.N."/>
            <person name="Tuskan G.A."/>
            <person name="Rokhsar D."/>
            <person name="Devos K.M."/>
        </authorList>
    </citation>
    <scope>NUCLEOTIDE SEQUENCE [LARGE SCALE GENOMIC DNA]</scope>
    <source>
        <strain evidence="3">cv. Yugu1</strain>
    </source>
</reference>
<dbReference type="Proteomes" id="UP000004995">
    <property type="component" value="Unassembled WGS sequence"/>
</dbReference>
<dbReference type="Gramene" id="KQL23955">
    <property type="protein sequence ID" value="KQL23955"/>
    <property type="gene ID" value="SETIT_032870mg"/>
</dbReference>
<dbReference type="AlphaFoldDB" id="K4A1X4"/>
<feature type="domain" description="Helitron helicase-like" evidence="1">
    <location>
        <begin position="54"/>
        <end position="148"/>
    </location>
</feature>
<accession>K4A1X4</accession>
<keyword evidence="3" id="KW-1185">Reference proteome</keyword>
<name>K4A1X4_SETIT</name>
<dbReference type="STRING" id="4555.K4A1X4"/>